<protein>
    <submittedName>
        <fullName evidence="1">Uncharacterized protein</fullName>
    </submittedName>
</protein>
<evidence type="ECO:0000313" key="1">
    <source>
        <dbReference type="EMBL" id="SFU98120.1"/>
    </source>
</evidence>
<dbReference type="STRING" id="343013.SAMN04489707_105616"/>
<dbReference type="AlphaFoldDB" id="A0A1I7KL23"/>
<dbReference type="EMBL" id="FPBX01000056">
    <property type="protein sequence ID" value="SFU98120.1"/>
    <property type="molecule type" value="Genomic_DNA"/>
</dbReference>
<reference evidence="1 2" key="1">
    <citation type="submission" date="2016-10" db="EMBL/GenBank/DDBJ databases">
        <authorList>
            <person name="de Groot N.N."/>
        </authorList>
    </citation>
    <scope>NUCLEOTIDE SEQUENCE [LARGE SCALE GENOMIC DNA]</scope>
    <source>
        <strain evidence="1 2">R-24608</strain>
    </source>
</reference>
<dbReference type="RefSeq" id="WP_054257841.1">
    <property type="nucleotide sequence ID" value="NZ_CYIG01000061.1"/>
</dbReference>
<dbReference type="OrthoDB" id="8908317at2"/>
<proteinExistence type="predicted"/>
<gene>
    <name evidence="1" type="ORF">SAMN04489707_105616</name>
</gene>
<evidence type="ECO:0000313" key="2">
    <source>
        <dbReference type="Proteomes" id="UP000183656"/>
    </source>
</evidence>
<organism evidence="1 2">
    <name type="scientific">Paenacidovorax caeni</name>
    <dbReference type="NCBI Taxonomy" id="343013"/>
    <lineage>
        <taxon>Bacteria</taxon>
        <taxon>Pseudomonadati</taxon>
        <taxon>Pseudomonadota</taxon>
        <taxon>Betaproteobacteria</taxon>
        <taxon>Burkholderiales</taxon>
        <taxon>Comamonadaceae</taxon>
        <taxon>Paenacidovorax</taxon>
    </lineage>
</organism>
<accession>A0A1I7KL23</accession>
<dbReference type="Proteomes" id="UP000183656">
    <property type="component" value="Unassembled WGS sequence"/>
</dbReference>
<keyword evidence="2" id="KW-1185">Reference proteome</keyword>
<sequence length="92" mass="9780">MTAVKDSLLLKFRTRDTSSGVTRGTVKALAKELDVTETQVVHLALSKFAAGVLPAYEPDDGPLTSSQVAALRKDAAQHLPKGKILSSEALFT</sequence>
<name>A0A1I7KL23_9BURK</name>